<evidence type="ECO:0000256" key="3">
    <source>
        <dbReference type="ARBA" id="ARBA00022989"/>
    </source>
</evidence>
<dbReference type="GO" id="GO:0016020">
    <property type="term" value="C:membrane"/>
    <property type="evidence" value="ECO:0007669"/>
    <property type="project" value="UniProtKB-SubCell"/>
</dbReference>
<evidence type="ECO:0000256" key="5">
    <source>
        <dbReference type="SAM" id="Phobius"/>
    </source>
</evidence>
<feature type="transmembrane region" description="Helical" evidence="5">
    <location>
        <begin position="99"/>
        <end position="118"/>
    </location>
</feature>
<accession>C6HZK0</accession>
<feature type="transmembrane region" description="Helical" evidence="5">
    <location>
        <begin position="37"/>
        <end position="55"/>
    </location>
</feature>
<keyword evidence="4 5" id="KW-0472">Membrane</keyword>
<feature type="transmembrane region" description="Helical" evidence="5">
    <location>
        <begin position="124"/>
        <end position="144"/>
    </location>
</feature>
<dbReference type="Proteomes" id="UP000009374">
    <property type="component" value="Unassembled WGS sequence"/>
</dbReference>
<evidence type="ECO:0000313" key="7">
    <source>
        <dbReference type="EMBL" id="EES52022.1"/>
    </source>
</evidence>
<evidence type="ECO:0000256" key="4">
    <source>
        <dbReference type="ARBA" id="ARBA00023136"/>
    </source>
</evidence>
<comment type="subcellular location">
    <subcellularLocation>
        <location evidence="1">Membrane</location>
        <topology evidence="1">Multi-pass membrane protein</topology>
    </subcellularLocation>
</comment>
<dbReference type="InterPro" id="IPR013525">
    <property type="entry name" value="ABC2_TM"/>
</dbReference>
<dbReference type="InterPro" id="IPR052902">
    <property type="entry name" value="ABC-2_transporter"/>
</dbReference>
<feature type="transmembrane region" description="Helical" evidence="5">
    <location>
        <begin position="61"/>
        <end position="79"/>
    </location>
</feature>
<organism evidence="7 8">
    <name type="scientific">Leptospirillum ferrodiazotrophum</name>
    <dbReference type="NCBI Taxonomy" id="412449"/>
    <lineage>
        <taxon>Bacteria</taxon>
        <taxon>Pseudomonadati</taxon>
        <taxon>Nitrospirota</taxon>
        <taxon>Nitrospiria</taxon>
        <taxon>Nitrospirales</taxon>
        <taxon>Nitrospiraceae</taxon>
        <taxon>Leptospirillum</taxon>
    </lineage>
</organism>
<evidence type="ECO:0000256" key="2">
    <source>
        <dbReference type="ARBA" id="ARBA00022692"/>
    </source>
</evidence>
<evidence type="ECO:0000259" key="6">
    <source>
        <dbReference type="PROSITE" id="PS51012"/>
    </source>
</evidence>
<dbReference type="PROSITE" id="PS51012">
    <property type="entry name" value="ABC_TM2"/>
    <property type="match status" value="1"/>
</dbReference>
<protein>
    <submittedName>
        <fullName evidence="7">ABC-2 type transporter</fullName>
    </submittedName>
</protein>
<dbReference type="PANTHER" id="PTHR43027:SF1">
    <property type="entry name" value="DOXORUBICIN RESISTANCE ABC TRANSPORTER PERMEASE PROTEIN DRRC-RELATED"/>
    <property type="match status" value="1"/>
</dbReference>
<dbReference type="AlphaFoldDB" id="C6HZK0"/>
<feature type="transmembrane region" description="Helical" evidence="5">
    <location>
        <begin position="181"/>
        <end position="197"/>
    </location>
</feature>
<evidence type="ECO:0000313" key="8">
    <source>
        <dbReference type="Proteomes" id="UP000009374"/>
    </source>
</evidence>
<dbReference type="PANTHER" id="PTHR43027">
    <property type="entry name" value="DOXORUBICIN RESISTANCE ABC TRANSPORTER PERMEASE PROTEIN DRRC-RELATED"/>
    <property type="match status" value="1"/>
</dbReference>
<keyword evidence="3 5" id="KW-1133">Transmembrane helix</keyword>
<keyword evidence="2 5" id="KW-0812">Transmembrane</keyword>
<reference evidence="7 8" key="1">
    <citation type="journal article" date="2009" name="Appl. Environ. Microbiol.">
        <title>Community genomic and proteomic analyses of chemoautotrophic iron-oxidizing "Leptospirillum rubarum" (Group II) and "Leptospirillum ferrodiazotrophum" (Group III) bacteria in acid mine drainage biofilms.</title>
        <authorList>
            <person name="Goltsman D.S."/>
            <person name="Denef V.J."/>
            <person name="Singer S.W."/>
            <person name="VerBerkmoes N.C."/>
            <person name="Lefsrud M."/>
            <person name="Mueller R.S."/>
            <person name="Dick G.J."/>
            <person name="Sun C.L."/>
            <person name="Wheeler K.E."/>
            <person name="Zemla A."/>
            <person name="Baker B.J."/>
            <person name="Hauser L."/>
            <person name="Land M."/>
            <person name="Shah M.B."/>
            <person name="Thelen M.P."/>
            <person name="Hettich R.L."/>
            <person name="Banfield J.F."/>
        </authorList>
    </citation>
    <scope>NUCLEOTIDE SEQUENCE [LARGE SCALE GENOMIC DNA]</scope>
</reference>
<feature type="transmembrane region" description="Helical" evidence="5">
    <location>
        <begin position="240"/>
        <end position="260"/>
    </location>
</feature>
<dbReference type="EMBL" id="GG693882">
    <property type="protein sequence ID" value="EES52022.1"/>
    <property type="molecule type" value="Genomic_DNA"/>
</dbReference>
<keyword evidence="8" id="KW-1185">Reference proteome</keyword>
<evidence type="ECO:0000256" key="1">
    <source>
        <dbReference type="ARBA" id="ARBA00004141"/>
    </source>
</evidence>
<dbReference type="GO" id="GO:0140359">
    <property type="term" value="F:ABC-type transporter activity"/>
    <property type="evidence" value="ECO:0007669"/>
    <property type="project" value="InterPro"/>
</dbReference>
<sequence length="273" mass="30486">MSDSPPPVSLFAWRPLLGILYRQVVLYRRSLPRWMEIFYWPLLDLLVWGFLTLYLKKIPSFLPSAVVSLLGALLLWDMLYRAQQGISVMFLEEIWSRNLIHLLVAPVTPYHIVFGAILSSFGKVLLSSAVAATLAYFLFSFKIFSLGLDLIFFVGALLAMGWALGIMTTAVILRFGQEAEVLAWGVIFLFQPFSAVFNPVGVLPPLAAAISRVVPASYVFEGMRSLLTGGTLPVRDLLMAYLLDGVYMAGAIFLYSRVIARARRRGFHLKLGS</sequence>
<dbReference type="Pfam" id="PF12698">
    <property type="entry name" value="ABC2_membrane_3"/>
    <property type="match status" value="1"/>
</dbReference>
<gene>
    <name evidence="7" type="ORF">UBAL3_95320059</name>
</gene>
<feature type="domain" description="ABC transmembrane type-2" evidence="6">
    <location>
        <begin position="32"/>
        <end position="258"/>
    </location>
</feature>
<proteinExistence type="predicted"/>
<dbReference type="InterPro" id="IPR047817">
    <property type="entry name" value="ABC2_TM_bact-type"/>
</dbReference>
<feature type="transmembrane region" description="Helical" evidence="5">
    <location>
        <begin position="151"/>
        <end position="175"/>
    </location>
</feature>
<name>C6HZK0_9BACT</name>